<dbReference type="Proteomes" id="UP001162992">
    <property type="component" value="Chromosome 2"/>
</dbReference>
<protein>
    <submittedName>
        <fullName evidence="1">Uncharacterized protein</fullName>
    </submittedName>
</protein>
<organism evidence="1 2">
    <name type="scientific">Diphasiastrum complanatum</name>
    <name type="common">Issler's clubmoss</name>
    <name type="synonym">Lycopodium complanatum</name>
    <dbReference type="NCBI Taxonomy" id="34168"/>
    <lineage>
        <taxon>Eukaryota</taxon>
        <taxon>Viridiplantae</taxon>
        <taxon>Streptophyta</taxon>
        <taxon>Embryophyta</taxon>
        <taxon>Tracheophyta</taxon>
        <taxon>Lycopodiopsida</taxon>
        <taxon>Lycopodiales</taxon>
        <taxon>Lycopodiaceae</taxon>
        <taxon>Lycopodioideae</taxon>
        <taxon>Diphasiastrum</taxon>
    </lineage>
</organism>
<dbReference type="EMBL" id="CM055093">
    <property type="protein sequence ID" value="KAJ7565623.1"/>
    <property type="molecule type" value="Genomic_DNA"/>
</dbReference>
<evidence type="ECO:0000313" key="1">
    <source>
        <dbReference type="EMBL" id="KAJ7565623.1"/>
    </source>
</evidence>
<keyword evidence="2" id="KW-1185">Reference proteome</keyword>
<evidence type="ECO:0000313" key="2">
    <source>
        <dbReference type="Proteomes" id="UP001162992"/>
    </source>
</evidence>
<proteinExistence type="predicted"/>
<name>A0ACC2EGI8_DIPCM</name>
<comment type="caution">
    <text evidence="1">The sequence shown here is derived from an EMBL/GenBank/DDBJ whole genome shotgun (WGS) entry which is preliminary data.</text>
</comment>
<reference evidence="2" key="1">
    <citation type="journal article" date="2024" name="Proc. Natl. Acad. Sci. U.S.A.">
        <title>Extraordinary preservation of gene collinearity over three hundred million years revealed in homosporous lycophytes.</title>
        <authorList>
            <person name="Li C."/>
            <person name="Wickell D."/>
            <person name="Kuo L.Y."/>
            <person name="Chen X."/>
            <person name="Nie B."/>
            <person name="Liao X."/>
            <person name="Peng D."/>
            <person name="Ji J."/>
            <person name="Jenkins J."/>
            <person name="Williams M."/>
            <person name="Shu S."/>
            <person name="Plott C."/>
            <person name="Barry K."/>
            <person name="Rajasekar S."/>
            <person name="Grimwood J."/>
            <person name="Han X."/>
            <person name="Sun S."/>
            <person name="Hou Z."/>
            <person name="He W."/>
            <person name="Dai G."/>
            <person name="Sun C."/>
            <person name="Schmutz J."/>
            <person name="Leebens-Mack J.H."/>
            <person name="Li F.W."/>
            <person name="Wang L."/>
        </authorList>
    </citation>
    <scope>NUCLEOTIDE SEQUENCE [LARGE SCALE GENOMIC DNA]</scope>
    <source>
        <strain evidence="2">cv. PW_Plant_1</strain>
    </source>
</reference>
<accession>A0ACC2EGI8</accession>
<gene>
    <name evidence="1" type="ORF">O6H91_02G067800</name>
</gene>
<sequence length="335" mass="36974">MHMANRTVLWKAGSANLLDGTEMVLREKPKASAGHVVVRMTTRTVYVEELLALELRPLCSEKVVVGVSGCGLVQELGEGVSMFNLGQRVLPLLLSSLYEKLGEGSWQDYISVPEEDLLAVPDSIPNEIAAQLENAWTAYALLLDLSLPNGEYLLQTAAGSSVGRLVIRLARRWGLKTINIVRRDEVKEELKHLGADEVINSTTEDILARVKEITRGKGAYVGVDCVGGPISKTVASCIRDGGQMLAIGSLESKDFVISFMDLSRGIKLKSWDVSPHCTQAKDVRDKEAMEVVKLLEEKIFESRPIWKRFPLENFKEAILEVQANRGRQGIVMITS</sequence>